<reference evidence="1 2" key="1">
    <citation type="submission" date="2019-12" db="EMBL/GenBank/DDBJ databases">
        <authorList>
            <person name="Huq M.A."/>
        </authorList>
    </citation>
    <scope>NUCLEOTIDE SEQUENCE [LARGE SCALE GENOMIC DNA]</scope>
    <source>
        <strain evidence="1 2">MAH-25</strain>
    </source>
</reference>
<evidence type="ECO:0000313" key="2">
    <source>
        <dbReference type="Proteomes" id="UP000469385"/>
    </source>
</evidence>
<protein>
    <submittedName>
        <fullName evidence="1">Uncharacterized protein</fullName>
    </submittedName>
</protein>
<sequence length="351" mass="34520">MENRLAFSGERSWSRLMRAGLMCLPALAVLACGGGGGGGGGGAPAAPSAAALVITAANAPAVAAEALETVTSTDAATAGGQFVTGVQIEGGGGSRPQLLASASLALLARPQASSTLAAGAVVSQACTGGGTISVDATTSGAASMVAGDSLRITASNCSESVDGTPTVLNGRMSIAVTSGSYDPNSPVYPKSVTLRIVSSSFSVGASGQTEVFDGDLTLALTDTTATSGTLTATSASLSSTVGARRITLGDYRLQVTHTSVDSALSVSANVESNNGQLASTPVRYTLTTETPVKVTSAGLVTAGSIRVSGSSSSLLLTVTSTDAFSLRVDSNGDGTIDSTRTITKADLQALN</sequence>
<dbReference type="RefSeq" id="WP_157398048.1">
    <property type="nucleotide sequence ID" value="NZ_WSEL01000003.1"/>
</dbReference>
<name>A0A6N8ITG8_9BURK</name>
<dbReference type="AlphaFoldDB" id="A0A6N8ITG8"/>
<dbReference type="Proteomes" id="UP000469385">
    <property type="component" value="Unassembled WGS sequence"/>
</dbReference>
<keyword evidence="2" id="KW-1185">Reference proteome</keyword>
<proteinExistence type="predicted"/>
<accession>A0A6N8ITG8</accession>
<evidence type="ECO:0000313" key="1">
    <source>
        <dbReference type="EMBL" id="MVQ30128.1"/>
    </source>
</evidence>
<gene>
    <name evidence="1" type="ORF">GON04_11755</name>
</gene>
<dbReference type="PROSITE" id="PS51257">
    <property type="entry name" value="PROKAR_LIPOPROTEIN"/>
    <property type="match status" value="1"/>
</dbReference>
<organism evidence="1 2">
    <name type="scientific">Ramlibacter pinisoli</name>
    <dbReference type="NCBI Taxonomy" id="2682844"/>
    <lineage>
        <taxon>Bacteria</taxon>
        <taxon>Pseudomonadati</taxon>
        <taxon>Pseudomonadota</taxon>
        <taxon>Betaproteobacteria</taxon>
        <taxon>Burkholderiales</taxon>
        <taxon>Comamonadaceae</taxon>
        <taxon>Ramlibacter</taxon>
    </lineage>
</organism>
<dbReference type="EMBL" id="WSEL01000003">
    <property type="protein sequence ID" value="MVQ30128.1"/>
    <property type="molecule type" value="Genomic_DNA"/>
</dbReference>
<comment type="caution">
    <text evidence="1">The sequence shown here is derived from an EMBL/GenBank/DDBJ whole genome shotgun (WGS) entry which is preliminary data.</text>
</comment>